<evidence type="ECO:0000313" key="3">
    <source>
        <dbReference type="Proteomes" id="UP001302812"/>
    </source>
</evidence>
<organism evidence="2 3">
    <name type="scientific">Canariomyces notabilis</name>
    <dbReference type="NCBI Taxonomy" id="2074819"/>
    <lineage>
        <taxon>Eukaryota</taxon>
        <taxon>Fungi</taxon>
        <taxon>Dikarya</taxon>
        <taxon>Ascomycota</taxon>
        <taxon>Pezizomycotina</taxon>
        <taxon>Sordariomycetes</taxon>
        <taxon>Sordariomycetidae</taxon>
        <taxon>Sordariales</taxon>
        <taxon>Chaetomiaceae</taxon>
        <taxon>Canariomyces</taxon>
    </lineage>
</organism>
<comment type="caution">
    <text evidence="2">The sequence shown here is derived from an EMBL/GenBank/DDBJ whole genome shotgun (WGS) entry which is preliminary data.</text>
</comment>
<keyword evidence="3" id="KW-1185">Reference proteome</keyword>
<keyword evidence="1" id="KW-0812">Transmembrane</keyword>
<keyword evidence="1" id="KW-0472">Membrane</keyword>
<name>A0AAN6TL09_9PEZI</name>
<reference evidence="2" key="2">
    <citation type="submission" date="2023-05" db="EMBL/GenBank/DDBJ databases">
        <authorList>
            <consortium name="Lawrence Berkeley National Laboratory"/>
            <person name="Steindorff A."/>
            <person name="Hensen N."/>
            <person name="Bonometti L."/>
            <person name="Westerberg I."/>
            <person name="Brannstrom I.O."/>
            <person name="Guillou S."/>
            <person name="Cros-Aarteil S."/>
            <person name="Calhoun S."/>
            <person name="Haridas S."/>
            <person name="Kuo A."/>
            <person name="Mondo S."/>
            <person name="Pangilinan J."/>
            <person name="Riley R."/>
            <person name="Labutti K."/>
            <person name="Andreopoulos B."/>
            <person name="Lipzen A."/>
            <person name="Chen C."/>
            <person name="Yanf M."/>
            <person name="Daum C."/>
            <person name="Ng V."/>
            <person name="Clum A."/>
            <person name="Ohm R."/>
            <person name="Martin F."/>
            <person name="Silar P."/>
            <person name="Natvig D."/>
            <person name="Lalanne C."/>
            <person name="Gautier V."/>
            <person name="Ament-Velasquez S.L."/>
            <person name="Kruys A."/>
            <person name="Hutchinson M.I."/>
            <person name="Powell A.J."/>
            <person name="Barry K."/>
            <person name="Miller A.N."/>
            <person name="Grigoriev I.V."/>
            <person name="Debuchy R."/>
            <person name="Gladieux P."/>
            <person name="Thoren M.H."/>
            <person name="Johannesson H."/>
        </authorList>
    </citation>
    <scope>NUCLEOTIDE SEQUENCE</scope>
    <source>
        <strain evidence="2">CBS 508.74</strain>
    </source>
</reference>
<reference evidence="2" key="1">
    <citation type="journal article" date="2023" name="Mol. Phylogenet. Evol.">
        <title>Genome-scale phylogeny and comparative genomics of the fungal order Sordariales.</title>
        <authorList>
            <person name="Hensen N."/>
            <person name="Bonometti L."/>
            <person name="Westerberg I."/>
            <person name="Brannstrom I.O."/>
            <person name="Guillou S."/>
            <person name="Cros-Aarteil S."/>
            <person name="Calhoun S."/>
            <person name="Haridas S."/>
            <person name="Kuo A."/>
            <person name="Mondo S."/>
            <person name="Pangilinan J."/>
            <person name="Riley R."/>
            <person name="LaButti K."/>
            <person name="Andreopoulos B."/>
            <person name="Lipzen A."/>
            <person name="Chen C."/>
            <person name="Yan M."/>
            <person name="Daum C."/>
            <person name="Ng V."/>
            <person name="Clum A."/>
            <person name="Steindorff A."/>
            <person name="Ohm R.A."/>
            <person name="Martin F."/>
            <person name="Silar P."/>
            <person name="Natvig D.O."/>
            <person name="Lalanne C."/>
            <person name="Gautier V."/>
            <person name="Ament-Velasquez S.L."/>
            <person name="Kruys A."/>
            <person name="Hutchinson M.I."/>
            <person name="Powell A.J."/>
            <person name="Barry K."/>
            <person name="Miller A.N."/>
            <person name="Grigoriev I.V."/>
            <person name="Debuchy R."/>
            <person name="Gladieux P."/>
            <person name="Hiltunen Thoren M."/>
            <person name="Johannesson H."/>
        </authorList>
    </citation>
    <scope>NUCLEOTIDE SEQUENCE</scope>
    <source>
        <strain evidence="2">CBS 508.74</strain>
    </source>
</reference>
<dbReference type="RefSeq" id="XP_064673581.1">
    <property type="nucleotide sequence ID" value="XM_064808929.1"/>
</dbReference>
<evidence type="ECO:0000256" key="1">
    <source>
        <dbReference type="SAM" id="Phobius"/>
    </source>
</evidence>
<dbReference type="EMBL" id="MU853333">
    <property type="protein sequence ID" value="KAK4116011.1"/>
    <property type="molecule type" value="Genomic_DNA"/>
</dbReference>
<dbReference type="AlphaFoldDB" id="A0AAN6TL09"/>
<feature type="transmembrane region" description="Helical" evidence="1">
    <location>
        <begin position="60"/>
        <end position="79"/>
    </location>
</feature>
<gene>
    <name evidence="2" type="ORF">N656DRAFT_220018</name>
</gene>
<accession>A0AAN6TL09</accession>
<sequence>MVSDGEMKYTSVYLLRTRASLQEEEEGGFYARDDFSLFCHCFLFVHCSLHGRYSREHKRGLLVVLVCCCVVKGPFALWITV</sequence>
<keyword evidence="1" id="KW-1133">Transmembrane helix</keyword>
<evidence type="ECO:0000313" key="2">
    <source>
        <dbReference type="EMBL" id="KAK4116011.1"/>
    </source>
</evidence>
<proteinExistence type="predicted"/>
<dbReference type="Proteomes" id="UP001302812">
    <property type="component" value="Unassembled WGS sequence"/>
</dbReference>
<protein>
    <submittedName>
        <fullName evidence="2">Uncharacterized protein</fullName>
    </submittedName>
</protein>
<dbReference type="GeneID" id="89933052"/>